<organism evidence="2 3">
    <name type="scientific">Aegilops tauschii subsp. strangulata</name>
    <name type="common">Goatgrass</name>
    <dbReference type="NCBI Taxonomy" id="200361"/>
    <lineage>
        <taxon>Eukaryota</taxon>
        <taxon>Viridiplantae</taxon>
        <taxon>Streptophyta</taxon>
        <taxon>Embryophyta</taxon>
        <taxon>Tracheophyta</taxon>
        <taxon>Spermatophyta</taxon>
        <taxon>Magnoliopsida</taxon>
        <taxon>Liliopsida</taxon>
        <taxon>Poales</taxon>
        <taxon>Poaceae</taxon>
        <taxon>BOP clade</taxon>
        <taxon>Pooideae</taxon>
        <taxon>Triticodae</taxon>
        <taxon>Triticeae</taxon>
        <taxon>Triticinae</taxon>
        <taxon>Aegilops</taxon>
    </lineage>
</organism>
<accession>A0A453JHU2</accession>
<evidence type="ECO:0000313" key="2">
    <source>
        <dbReference type="EnsemblPlants" id="AET5Gv20072400.1"/>
    </source>
</evidence>
<dbReference type="EnsemblPlants" id="AET5Gv20072400.1">
    <property type="protein sequence ID" value="AET5Gv20072400.1"/>
    <property type="gene ID" value="AET5Gv20072400"/>
</dbReference>
<dbReference type="STRING" id="200361.A0A453JHU2"/>
<protein>
    <submittedName>
        <fullName evidence="2">Uncharacterized protein</fullName>
    </submittedName>
</protein>
<evidence type="ECO:0000313" key="3">
    <source>
        <dbReference type="Proteomes" id="UP000015105"/>
    </source>
</evidence>
<feature type="region of interest" description="Disordered" evidence="1">
    <location>
        <begin position="1"/>
        <end position="63"/>
    </location>
</feature>
<evidence type="ECO:0000256" key="1">
    <source>
        <dbReference type="SAM" id="MobiDB-lite"/>
    </source>
</evidence>
<dbReference type="AlphaFoldDB" id="A0A453JHU2"/>
<name>A0A453JHU2_AEGTS</name>
<reference evidence="2" key="3">
    <citation type="journal article" date="2017" name="Nature">
        <title>Genome sequence of the progenitor of the wheat D genome Aegilops tauschii.</title>
        <authorList>
            <person name="Luo M.C."/>
            <person name="Gu Y.Q."/>
            <person name="Puiu D."/>
            <person name="Wang H."/>
            <person name="Twardziok S.O."/>
            <person name="Deal K.R."/>
            <person name="Huo N."/>
            <person name="Zhu T."/>
            <person name="Wang L."/>
            <person name="Wang Y."/>
            <person name="McGuire P.E."/>
            <person name="Liu S."/>
            <person name="Long H."/>
            <person name="Ramasamy R.K."/>
            <person name="Rodriguez J.C."/>
            <person name="Van S.L."/>
            <person name="Yuan L."/>
            <person name="Wang Z."/>
            <person name="Xia Z."/>
            <person name="Xiao L."/>
            <person name="Anderson O.D."/>
            <person name="Ouyang S."/>
            <person name="Liang Y."/>
            <person name="Zimin A.V."/>
            <person name="Pertea G."/>
            <person name="Qi P."/>
            <person name="Bennetzen J.L."/>
            <person name="Dai X."/>
            <person name="Dawson M.W."/>
            <person name="Muller H.G."/>
            <person name="Kugler K."/>
            <person name="Rivarola-Duarte L."/>
            <person name="Spannagl M."/>
            <person name="Mayer K.F.X."/>
            <person name="Lu F.H."/>
            <person name="Bevan M.W."/>
            <person name="Leroy P."/>
            <person name="Li P."/>
            <person name="You F.M."/>
            <person name="Sun Q."/>
            <person name="Liu Z."/>
            <person name="Lyons E."/>
            <person name="Wicker T."/>
            <person name="Salzberg S.L."/>
            <person name="Devos K.M."/>
            <person name="Dvorak J."/>
        </authorList>
    </citation>
    <scope>NUCLEOTIDE SEQUENCE [LARGE SCALE GENOMIC DNA]</scope>
    <source>
        <strain evidence="2">cv. AL8/78</strain>
    </source>
</reference>
<proteinExistence type="predicted"/>
<reference evidence="2" key="4">
    <citation type="submission" date="2019-03" db="UniProtKB">
        <authorList>
            <consortium name="EnsemblPlants"/>
        </authorList>
    </citation>
    <scope>IDENTIFICATION</scope>
</reference>
<reference evidence="3" key="1">
    <citation type="journal article" date="2014" name="Science">
        <title>Ancient hybridizations among the ancestral genomes of bread wheat.</title>
        <authorList>
            <consortium name="International Wheat Genome Sequencing Consortium,"/>
            <person name="Marcussen T."/>
            <person name="Sandve S.R."/>
            <person name="Heier L."/>
            <person name="Spannagl M."/>
            <person name="Pfeifer M."/>
            <person name="Jakobsen K.S."/>
            <person name="Wulff B.B."/>
            <person name="Steuernagel B."/>
            <person name="Mayer K.F."/>
            <person name="Olsen O.A."/>
        </authorList>
    </citation>
    <scope>NUCLEOTIDE SEQUENCE [LARGE SCALE GENOMIC DNA]</scope>
    <source>
        <strain evidence="3">cv. AL8/78</strain>
    </source>
</reference>
<dbReference type="Proteomes" id="UP000015105">
    <property type="component" value="Chromosome 5D"/>
</dbReference>
<keyword evidence="3" id="KW-1185">Reference proteome</keyword>
<dbReference type="Gramene" id="AET5Gv20072400.1">
    <property type="protein sequence ID" value="AET5Gv20072400.1"/>
    <property type="gene ID" value="AET5Gv20072400"/>
</dbReference>
<reference evidence="2" key="5">
    <citation type="journal article" date="2021" name="G3 (Bethesda)">
        <title>Aegilops tauschii genome assembly Aet v5.0 features greater sequence contiguity and improved annotation.</title>
        <authorList>
            <person name="Wang L."/>
            <person name="Zhu T."/>
            <person name="Rodriguez J.C."/>
            <person name="Deal K.R."/>
            <person name="Dubcovsky J."/>
            <person name="McGuire P.E."/>
            <person name="Lux T."/>
            <person name="Spannagl M."/>
            <person name="Mayer K.F.X."/>
            <person name="Baldrich P."/>
            <person name="Meyers B.C."/>
            <person name="Huo N."/>
            <person name="Gu Y.Q."/>
            <person name="Zhou H."/>
            <person name="Devos K.M."/>
            <person name="Bennetzen J.L."/>
            <person name="Unver T."/>
            <person name="Budak H."/>
            <person name="Gulick P.J."/>
            <person name="Galiba G."/>
            <person name="Kalapos B."/>
            <person name="Nelson D.R."/>
            <person name="Li P."/>
            <person name="You F.M."/>
            <person name="Luo M.C."/>
            <person name="Dvorak J."/>
        </authorList>
    </citation>
    <scope>NUCLEOTIDE SEQUENCE [LARGE SCALE GENOMIC DNA]</scope>
    <source>
        <strain evidence="2">cv. AL8/78</strain>
    </source>
</reference>
<reference evidence="3" key="2">
    <citation type="journal article" date="2017" name="Nat. Plants">
        <title>The Aegilops tauschii genome reveals multiple impacts of transposons.</title>
        <authorList>
            <person name="Zhao G."/>
            <person name="Zou C."/>
            <person name="Li K."/>
            <person name="Wang K."/>
            <person name="Li T."/>
            <person name="Gao L."/>
            <person name="Zhang X."/>
            <person name="Wang H."/>
            <person name="Yang Z."/>
            <person name="Liu X."/>
            <person name="Jiang W."/>
            <person name="Mao L."/>
            <person name="Kong X."/>
            <person name="Jiao Y."/>
            <person name="Jia J."/>
        </authorList>
    </citation>
    <scope>NUCLEOTIDE SEQUENCE [LARGE SCALE GENOMIC DNA]</scope>
    <source>
        <strain evidence="3">cv. AL8/78</strain>
    </source>
</reference>
<sequence length="312" mass="34370">MVGERVRQGGTRQQGRSFPVQPEGQAEEQLVGPADLDGQREEATRPSQLVTPCEAQTAWPGDSPTVRVGSWDLQLPQSQLEASVGQDLTPNEEDTMSFDTCLLKGSVDQAEDRTREMGPTLHGDGTSPCTPNSGWFLVSLSEQQEGQEVSEGQMQTPQRRVQIFCSELRQDVSPLLAQPATRNVTTKQRRPRQKRAAVTTARRSVRLAKGGRGSKASKQQAAIIKKLCLANEGDQISDEALQAYARLFDKPLVDSHIQAILPLFGWDASILPLQGDEDVVAVGQKPRPRWIRVGIVSRQHNHPKFWCGMCGD</sequence>